<dbReference type="EMBL" id="JBHSAX010000023">
    <property type="protein sequence ID" value="MFC3965822.1"/>
    <property type="molecule type" value="Genomic_DNA"/>
</dbReference>
<accession>A0ABV8E249</accession>
<dbReference type="PANTHER" id="PTHR35010:SF2">
    <property type="entry name" value="BLL4672 PROTEIN"/>
    <property type="match status" value="1"/>
</dbReference>
<protein>
    <recommendedName>
        <fullName evidence="1">MmyB-like transcription regulator ligand binding domain-containing protein</fullName>
    </recommendedName>
</protein>
<feature type="domain" description="MmyB-like transcription regulator ligand binding" evidence="1">
    <location>
        <begin position="8"/>
        <end position="106"/>
    </location>
</feature>
<evidence type="ECO:0000313" key="2">
    <source>
        <dbReference type="EMBL" id="MFC3965822.1"/>
    </source>
</evidence>
<gene>
    <name evidence="2" type="ORF">ACFO0B_27855</name>
</gene>
<name>A0ABV8E249_9NOCA</name>
<evidence type="ECO:0000313" key="3">
    <source>
        <dbReference type="Proteomes" id="UP001595696"/>
    </source>
</evidence>
<dbReference type="Proteomes" id="UP001595696">
    <property type="component" value="Unassembled WGS sequence"/>
</dbReference>
<comment type="caution">
    <text evidence="2">The sequence shown here is derived from an EMBL/GenBank/DDBJ whole genome shotgun (WGS) entry which is preliminary data.</text>
</comment>
<dbReference type="Gene3D" id="3.30.450.180">
    <property type="match status" value="1"/>
</dbReference>
<proteinExistence type="predicted"/>
<dbReference type="RefSeq" id="WP_378616024.1">
    <property type="nucleotide sequence ID" value="NZ_JBHSAX010000023.1"/>
</dbReference>
<sequence length="109" mass="11552">MRGAGNPRAAPGVVAAFRADAAHAADDPGFRAVITELGTRSAEFAELWARHDVAAPVQAVKEVHHPELGALTFDATALAVVDRPGQFLELYDPRPGTPTAQRMELLAGR</sequence>
<reference evidence="3" key="1">
    <citation type="journal article" date="2019" name="Int. J. Syst. Evol. Microbiol.">
        <title>The Global Catalogue of Microorganisms (GCM) 10K type strain sequencing project: providing services to taxonomists for standard genome sequencing and annotation.</title>
        <authorList>
            <consortium name="The Broad Institute Genomics Platform"/>
            <consortium name="The Broad Institute Genome Sequencing Center for Infectious Disease"/>
            <person name="Wu L."/>
            <person name="Ma J."/>
        </authorList>
    </citation>
    <scope>NUCLEOTIDE SEQUENCE [LARGE SCALE GENOMIC DNA]</scope>
    <source>
        <strain evidence="3">CGMCC 4.7330</strain>
    </source>
</reference>
<dbReference type="Pfam" id="PF17765">
    <property type="entry name" value="MLTR_LBD"/>
    <property type="match status" value="1"/>
</dbReference>
<organism evidence="2 3">
    <name type="scientific">Nocardia jiangsuensis</name>
    <dbReference type="NCBI Taxonomy" id="1691563"/>
    <lineage>
        <taxon>Bacteria</taxon>
        <taxon>Bacillati</taxon>
        <taxon>Actinomycetota</taxon>
        <taxon>Actinomycetes</taxon>
        <taxon>Mycobacteriales</taxon>
        <taxon>Nocardiaceae</taxon>
        <taxon>Nocardia</taxon>
    </lineage>
</organism>
<dbReference type="InterPro" id="IPR041413">
    <property type="entry name" value="MLTR_LBD"/>
</dbReference>
<keyword evidence="3" id="KW-1185">Reference proteome</keyword>
<dbReference type="PANTHER" id="PTHR35010">
    <property type="entry name" value="BLL4672 PROTEIN-RELATED"/>
    <property type="match status" value="1"/>
</dbReference>
<evidence type="ECO:0000259" key="1">
    <source>
        <dbReference type="Pfam" id="PF17765"/>
    </source>
</evidence>